<evidence type="ECO:0000256" key="5">
    <source>
        <dbReference type="SAM" id="MobiDB-lite"/>
    </source>
</evidence>
<keyword evidence="2 4" id="KW-0238">DNA-binding</keyword>
<protein>
    <submittedName>
        <fullName evidence="7">TetR/AcrR family transcriptional regulator</fullName>
    </submittedName>
</protein>
<comment type="caution">
    <text evidence="7">The sequence shown here is derived from an EMBL/GenBank/DDBJ whole genome shotgun (WGS) entry which is preliminary data.</text>
</comment>
<organism evidence="7 8">
    <name type="scientific">Azospirillum griseum</name>
    <dbReference type="NCBI Taxonomy" id="2496639"/>
    <lineage>
        <taxon>Bacteria</taxon>
        <taxon>Pseudomonadati</taxon>
        <taxon>Pseudomonadota</taxon>
        <taxon>Alphaproteobacteria</taxon>
        <taxon>Rhodospirillales</taxon>
        <taxon>Azospirillaceae</taxon>
        <taxon>Azospirillum</taxon>
    </lineage>
</organism>
<keyword evidence="1" id="KW-0805">Transcription regulation</keyword>
<reference evidence="7 8" key="1">
    <citation type="submission" date="2018-12" db="EMBL/GenBank/DDBJ databases">
        <authorList>
            <person name="Yang Y."/>
        </authorList>
    </citation>
    <scope>NUCLEOTIDE SEQUENCE [LARGE SCALE GENOMIC DNA]</scope>
    <source>
        <strain evidence="7 8">L-25-5w-1</strain>
    </source>
</reference>
<gene>
    <name evidence="7" type="ORF">EJ903_23765</name>
</gene>
<dbReference type="InterPro" id="IPR023772">
    <property type="entry name" value="DNA-bd_HTH_TetR-type_CS"/>
</dbReference>
<dbReference type="InterPro" id="IPR001647">
    <property type="entry name" value="HTH_TetR"/>
</dbReference>
<dbReference type="PROSITE" id="PS50977">
    <property type="entry name" value="HTH_TETR_2"/>
    <property type="match status" value="1"/>
</dbReference>
<dbReference type="InterPro" id="IPR050109">
    <property type="entry name" value="HTH-type_TetR-like_transc_reg"/>
</dbReference>
<dbReference type="PROSITE" id="PS01081">
    <property type="entry name" value="HTH_TETR_1"/>
    <property type="match status" value="1"/>
</dbReference>
<evidence type="ECO:0000259" key="6">
    <source>
        <dbReference type="PROSITE" id="PS50977"/>
    </source>
</evidence>
<proteinExistence type="predicted"/>
<dbReference type="SUPFAM" id="SSF48498">
    <property type="entry name" value="Tetracyclin repressor-like, C-terminal domain"/>
    <property type="match status" value="1"/>
</dbReference>
<feature type="domain" description="HTH tetR-type" evidence="6">
    <location>
        <begin position="35"/>
        <end position="95"/>
    </location>
</feature>
<dbReference type="GO" id="GO:0000976">
    <property type="term" value="F:transcription cis-regulatory region binding"/>
    <property type="evidence" value="ECO:0007669"/>
    <property type="project" value="TreeGrafter"/>
</dbReference>
<keyword evidence="8" id="KW-1185">Reference proteome</keyword>
<evidence type="ECO:0000256" key="2">
    <source>
        <dbReference type="ARBA" id="ARBA00023125"/>
    </source>
</evidence>
<dbReference type="InterPro" id="IPR009057">
    <property type="entry name" value="Homeodomain-like_sf"/>
</dbReference>
<feature type="region of interest" description="Disordered" evidence="5">
    <location>
        <begin position="1"/>
        <end position="34"/>
    </location>
</feature>
<dbReference type="InterPro" id="IPR036271">
    <property type="entry name" value="Tet_transcr_reg_TetR-rel_C_sf"/>
</dbReference>
<dbReference type="SUPFAM" id="SSF46689">
    <property type="entry name" value="Homeodomain-like"/>
    <property type="match status" value="1"/>
</dbReference>
<feature type="DNA-binding region" description="H-T-H motif" evidence="4">
    <location>
        <begin position="58"/>
        <end position="77"/>
    </location>
</feature>
<dbReference type="GO" id="GO:0003700">
    <property type="term" value="F:DNA-binding transcription factor activity"/>
    <property type="evidence" value="ECO:0007669"/>
    <property type="project" value="TreeGrafter"/>
</dbReference>
<evidence type="ECO:0000256" key="3">
    <source>
        <dbReference type="ARBA" id="ARBA00023163"/>
    </source>
</evidence>
<dbReference type="InterPro" id="IPR041586">
    <property type="entry name" value="PsrA_TetR_C"/>
</dbReference>
<dbReference type="EMBL" id="RXMA01000038">
    <property type="protein sequence ID" value="RTR14619.1"/>
    <property type="molecule type" value="Genomic_DNA"/>
</dbReference>
<evidence type="ECO:0000313" key="7">
    <source>
        <dbReference type="EMBL" id="RTR14619.1"/>
    </source>
</evidence>
<sequence length="257" mass="28903">MVSGLSSTIGRPPVTDPAPQPTKRVRKPRRPHSSDATIKDFLDAAETLFAKHGYEGTTIRAITDAAGANLGTIHYYWGSKKALFKAVCERRLRPITDERLRLFDQCVARSVDGVPILREVVEATLMPVLSSYNPRDTGSSVFGELMVRTLTDPAPEVREVMEQLFDEVSIRCIRLLRQCCPHLDDESFYWRLHGVFGLTQYSYSGRSRIVHLSYGRFLGTDLDMGLRELVQFVVSGLSAPMTTPDTATTQHRRRPPH</sequence>
<keyword evidence="3" id="KW-0804">Transcription</keyword>
<accession>A0A3S0K7J0</accession>
<dbReference type="Pfam" id="PF00440">
    <property type="entry name" value="TetR_N"/>
    <property type="match status" value="1"/>
</dbReference>
<dbReference type="PRINTS" id="PR00455">
    <property type="entry name" value="HTHTETR"/>
</dbReference>
<dbReference type="PANTHER" id="PTHR30055">
    <property type="entry name" value="HTH-TYPE TRANSCRIPTIONAL REGULATOR RUTR"/>
    <property type="match status" value="1"/>
</dbReference>
<dbReference type="Gene3D" id="1.10.357.10">
    <property type="entry name" value="Tetracycline Repressor, domain 2"/>
    <property type="match status" value="1"/>
</dbReference>
<dbReference type="Proteomes" id="UP000277007">
    <property type="component" value="Unassembled WGS sequence"/>
</dbReference>
<dbReference type="PANTHER" id="PTHR30055:SF234">
    <property type="entry name" value="HTH-TYPE TRANSCRIPTIONAL REGULATOR BETI"/>
    <property type="match status" value="1"/>
</dbReference>
<dbReference type="AlphaFoldDB" id="A0A3S0K7J0"/>
<evidence type="ECO:0000256" key="1">
    <source>
        <dbReference type="ARBA" id="ARBA00023015"/>
    </source>
</evidence>
<evidence type="ECO:0000256" key="4">
    <source>
        <dbReference type="PROSITE-ProRule" id="PRU00335"/>
    </source>
</evidence>
<evidence type="ECO:0000313" key="8">
    <source>
        <dbReference type="Proteomes" id="UP000277007"/>
    </source>
</evidence>
<dbReference type="Pfam" id="PF17939">
    <property type="entry name" value="TetR_C_30"/>
    <property type="match status" value="1"/>
</dbReference>
<name>A0A3S0K7J0_9PROT</name>